<reference evidence="2 3" key="1">
    <citation type="submission" date="2024-02" db="EMBL/GenBank/DDBJ databases">
        <title>Genome sequence of Aquincola sp. MAHUQ-54.</title>
        <authorList>
            <person name="Huq M.A."/>
        </authorList>
    </citation>
    <scope>NUCLEOTIDE SEQUENCE [LARGE SCALE GENOMIC DNA]</scope>
    <source>
        <strain evidence="2 3">MAHUQ-54</strain>
    </source>
</reference>
<dbReference type="PANTHER" id="PTHR43072">
    <property type="entry name" value="N-ACETYLTRANSFERASE"/>
    <property type="match status" value="1"/>
</dbReference>
<dbReference type="Gene3D" id="3.40.630.30">
    <property type="match status" value="1"/>
</dbReference>
<dbReference type="PROSITE" id="PS51186">
    <property type="entry name" value="GNAT"/>
    <property type="match status" value="1"/>
</dbReference>
<name>A0AAW9QMD3_9BURK</name>
<accession>A0AAW9QMD3</accession>
<comment type="caution">
    <text evidence="2">The sequence shown here is derived from an EMBL/GenBank/DDBJ whole genome shotgun (WGS) entry which is preliminary data.</text>
</comment>
<dbReference type="GO" id="GO:0016747">
    <property type="term" value="F:acyltransferase activity, transferring groups other than amino-acyl groups"/>
    <property type="evidence" value="ECO:0007669"/>
    <property type="project" value="InterPro"/>
</dbReference>
<dbReference type="InterPro" id="IPR016181">
    <property type="entry name" value="Acyl_CoA_acyltransferase"/>
</dbReference>
<keyword evidence="3" id="KW-1185">Reference proteome</keyword>
<dbReference type="SUPFAM" id="SSF55729">
    <property type="entry name" value="Acyl-CoA N-acyltransferases (Nat)"/>
    <property type="match status" value="1"/>
</dbReference>
<dbReference type="CDD" id="cd04301">
    <property type="entry name" value="NAT_SF"/>
    <property type="match status" value="1"/>
</dbReference>
<evidence type="ECO:0000259" key="1">
    <source>
        <dbReference type="PROSITE" id="PS51186"/>
    </source>
</evidence>
<dbReference type="EMBL" id="JAZIBG010000049">
    <property type="protein sequence ID" value="MEF7616782.1"/>
    <property type="molecule type" value="Genomic_DNA"/>
</dbReference>
<sequence length="256" mass="27508">MSPSTLLSRIEDAGLNASAPPQQRWIDGWLVRFSAGKAKRARCVNAVAEGRLPLADKLALAQAVFDDAGLPMVLRITPFTQPASLDARLDAAGFQPIDDTRVMVSPDLGSLRALPLPDGLCWAPVDSAAFAHAVGALRGSPAGQREAHAERLRLSPVPYRAWAIRREDDGAVVACGQYAREAELVGLYDVFTDPAYRARGLAAILCSRLLAAARAQGARTAYLQVDADNGPARRVYHRLGFTDGYAYHYRVRGGSG</sequence>
<evidence type="ECO:0000313" key="2">
    <source>
        <dbReference type="EMBL" id="MEF7616782.1"/>
    </source>
</evidence>
<proteinExistence type="predicted"/>
<feature type="domain" description="N-acetyltransferase" evidence="1">
    <location>
        <begin position="109"/>
        <end position="256"/>
    </location>
</feature>
<gene>
    <name evidence="2" type="ORF">V4F39_22905</name>
</gene>
<dbReference type="InterPro" id="IPR000182">
    <property type="entry name" value="GNAT_dom"/>
</dbReference>
<protein>
    <submittedName>
        <fullName evidence="2">GNAT family N-acetyltransferase</fullName>
    </submittedName>
</protein>
<evidence type="ECO:0000313" key="3">
    <source>
        <dbReference type="Proteomes" id="UP001336250"/>
    </source>
</evidence>
<dbReference type="AlphaFoldDB" id="A0AAW9QMD3"/>
<dbReference type="RefSeq" id="WP_332292376.1">
    <property type="nucleotide sequence ID" value="NZ_JAZIBG010000049.1"/>
</dbReference>
<organism evidence="2 3">
    <name type="scientific">Aquincola agrisoli</name>
    <dbReference type="NCBI Taxonomy" id="3119538"/>
    <lineage>
        <taxon>Bacteria</taxon>
        <taxon>Pseudomonadati</taxon>
        <taxon>Pseudomonadota</taxon>
        <taxon>Betaproteobacteria</taxon>
        <taxon>Burkholderiales</taxon>
        <taxon>Sphaerotilaceae</taxon>
        <taxon>Aquincola</taxon>
    </lineage>
</organism>
<dbReference type="Proteomes" id="UP001336250">
    <property type="component" value="Unassembled WGS sequence"/>
</dbReference>
<dbReference type="Pfam" id="PF00583">
    <property type="entry name" value="Acetyltransf_1"/>
    <property type="match status" value="1"/>
</dbReference>